<accession>A0AAV5W972</accession>
<protein>
    <recommendedName>
        <fullName evidence="2">C-type lectin domain-containing protein</fullName>
    </recommendedName>
</protein>
<dbReference type="Pfam" id="PF00059">
    <property type="entry name" value="Lectin_C"/>
    <property type="match status" value="1"/>
</dbReference>
<dbReference type="SMART" id="SM00034">
    <property type="entry name" value="CLECT"/>
    <property type="match status" value="1"/>
</dbReference>
<dbReference type="SUPFAM" id="SSF56436">
    <property type="entry name" value="C-type lectin-like"/>
    <property type="match status" value="2"/>
</dbReference>
<dbReference type="InterPro" id="IPR016186">
    <property type="entry name" value="C-type_lectin-like/link_sf"/>
</dbReference>
<dbReference type="Proteomes" id="UP001432322">
    <property type="component" value="Unassembled WGS sequence"/>
</dbReference>
<name>A0AAV5W972_9BILA</name>
<evidence type="ECO:0000313" key="3">
    <source>
        <dbReference type="EMBL" id="GMT26409.1"/>
    </source>
</evidence>
<proteinExistence type="predicted"/>
<keyword evidence="4" id="KW-1185">Reference proteome</keyword>
<evidence type="ECO:0000256" key="1">
    <source>
        <dbReference type="ARBA" id="ARBA00023157"/>
    </source>
</evidence>
<organism evidence="3 4">
    <name type="scientific">Pristionchus fissidentatus</name>
    <dbReference type="NCBI Taxonomy" id="1538716"/>
    <lineage>
        <taxon>Eukaryota</taxon>
        <taxon>Metazoa</taxon>
        <taxon>Ecdysozoa</taxon>
        <taxon>Nematoda</taxon>
        <taxon>Chromadorea</taxon>
        <taxon>Rhabditida</taxon>
        <taxon>Rhabditina</taxon>
        <taxon>Diplogasteromorpha</taxon>
        <taxon>Diplogasteroidea</taxon>
        <taxon>Neodiplogasteridae</taxon>
        <taxon>Pristionchus</taxon>
    </lineage>
</organism>
<dbReference type="PANTHER" id="PTHR22991">
    <property type="entry name" value="PROTEIN CBG13490"/>
    <property type="match status" value="1"/>
</dbReference>
<dbReference type="InterPro" id="IPR050976">
    <property type="entry name" value="Snaclec"/>
</dbReference>
<sequence length="285" mass="32054">EECKKDGAFLPIIRSDEENSMFNEIAFNLTKGITNEPRLILGMVCNSSTRRLEWMDGSKITYTKNIYSNSKHSKLVYSKPVSETHYNEWYSAPSTFSTSWTVLCVAEPSEPTSTSTSKSTTTAKWVTITTVKPIDNCGEYDEIVDPADETKPCFKIFASPMSWNDAQKKCSEDFGSLATVNSAQRKKFFWRSAISQNVLDDLHIGAFQSSDDGVWKWIDDGKNVSGYTNFETGFPFPGAGSCVGMLTESSTAKWTNEECDNQKLPFVCRRYGILSNPRFCLLFSF</sequence>
<dbReference type="PANTHER" id="PTHR22991:SF40">
    <property type="entry name" value="PROTEIN CBG13490"/>
    <property type="match status" value="1"/>
</dbReference>
<feature type="non-terminal residue" evidence="3">
    <location>
        <position position="1"/>
    </location>
</feature>
<comment type="caution">
    <text evidence="3">The sequence shown here is derived from an EMBL/GenBank/DDBJ whole genome shotgun (WGS) entry which is preliminary data.</text>
</comment>
<feature type="domain" description="C-type lectin" evidence="2">
    <location>
        <begin position="153"/>
        <end position="263"/>
    </location>
</feature>
<dbReference type="Gene3D" id="3.10.100.10">
    <property type="entry name" value="Mannose-Binding Protein A, subunit A"/>
    <property type="match status" value="2"/>
</dbReference>
<dbReference type="InterPro" id="IPR016187">
    <property type="entry name" value="CTDL_fold"/>
</dbReference>
<dbReference type="InterPro" id="IPR001304">
    <property type="entry name" value="C-type_lectin-like"/>
</dbReference>
<evidence type="ECO:0000313" key="4">
    <source>
        <dbReference type="Proteomes" id="UP001432322"/>
    </source>
</evidence>
<keyword evidence="1" id="KW-1015">Disulfide bond</keyword>
<gene>
    <name evidence="3" type="ORF">PFISCL1PPCAC_17706</name>
</gene>
<dbReference type="PROSITE" id="PS50041">
    <property type="entry name" value="C_TYPE_LECTIN_2"/>
    <property type="match status" value="1"/>
</dbReference>
<reference evidence="3" key="1">
    <citation type="submission" date="2023-10" db="EMBL/GenBank/DDBJ databases">
        <title>Genome assembly of Pristionchus species.</title>
        <authorList>
            <person name="Yoshida K."/>
            <person name="Sommer R.J."/>
        </authorList>
    </citation>
    <scope>NUCLEOTIDE SEQUENCE</scope>
    <source>
        <strain evidence="3">RS5133</strain>
    </source>
</reference>
<dbReference type="AlphaFoldDB" id="A0AAV5W972"/>
<dbReference type="CDD" id="cd00037">
    <property type="entry name" value="CLECT"/>
    <property type="match status" value="1"/>
</dbReference>
<dbReference type="EMBL" id="BTSY01000005">
    <property type="protein sequence ID" value="GMT26409.1"/>
    <property type="molecule type" value="Genomic_DNA"/>
</dbReference>
<evidence type="ECO:0000259" key="2">
    <source>
        <dbReference type="PROSITE" id="PS50041"/>
    </source>
</evidence>